<sequence>MTADLIARLENLTGSDREVDAEIVFDLFASPVGKHKEDGGPIGYIRLDDQPSWNLGLRFPGKDRAWFHATRKQIKGETLLIERDGAFVLMNSMRVPEITASLDAAVALVERVRPGWKRSVFEGYNGLWIARISSPRRLLFSTDYMREMEPAGSPNGAIALLIALFRSLEAEGARDDT</sequence>
<dbReference type="OrthoDB" id="8020904at2"/>
<keyword evidence="2" id="KW-1185">Reference proteome</keyword>
<organism evidence="1 2">
    <name type="scientific">Pseudaminobacter salicylatoxidans</name>
    <dbReference type="NCBI Taxonomy" id="93369"/>
    <lineage>
        <taxon>Bacteria</taxon>
        <taxon>Pseudomonadati</taxon>
        <taxon>Pseudomonadota</taxon>
        <taxon>Alphaproteobacteria</taxon>
        <taxon>Hyphomicrobiales</taxon>
        <taxon>Phyllobacteriaceae</taxon>
        <taxon>Pseudaminobacter</taxon>
    </lineage>
</organism>
<name>A0A316C2F9_PSESE</name>
<proteinExistence type="predicted"/>
<comment type="caution">
    <text evidence="1">The sequence shown here is derived from an EMBL/GenBank/DDBJ whole genome shotgun (WGS) entry which is preliminary data.</text>
</comment>
<protein>
    <submittedName>
        <fullName evidence="1">Uncharacterized protein</fullName>
    </submittedName>
</protein>
<dbReference type="RefSeq" id="WP_146201484.1">
    <property type="nucleotide sequence ID" value="NZ_QGGG01000010.1"/>
</dbReference>
<reference evidence="1 2" key="1">
    <citation type="submission" date="2018-05" db="EMBL/GenBank/DDBJ databases">
        <title>Genomic Encyclopedia of Type Strains, Phase IV (KMG-IV): sequencing the most valuable type-strain genomes for metagenomic binning, comparative biology and taxonomic classification.</title>
        <authorList>
            <person name="Goeker M."/>
        </authorList>
    </citation>
    <scope>NUCLEOTIDE SEQUENCE [LARGE SCALE GENOMIC DNA]</scope>
    <source>
        <strain evidence="1 2">DSM 6986</strain>
    </source>
</reference>
<evidence type="ECO:0000313" key="2">
    <source>
        <dbReference type="Proteomes" id="UP000245396"/>
    </source>
</evidence>
<gene>
    <name evidence="1" type="ORF">C7441_11069</name>
</gene>
<dbReference type="AlphaFoldDB" id="A0A316C2F9"/>
<dbReference type="Proteomes" id="UP000245396">
    <property type="component" value="Unassembled WGS sequence"/>
</dbReference>
<evidence type="ECO:0000313" key="1">
    <source>
        <dbReference type="EMBL" id="PWJ81537.1"/>
    </source>
</evidence>
<dbReference type="EMBL" id="QGGG01000010">
    <property type="protein sequence ID" value="PWJ81537.1"/>
    <property type="molecule type" value="Genomic_DNA"/>
</dbReference>
<accession>A0A316C2F9</accession>